<organism evidence="1 2">
    <name type="scientific">Microbacterium allomyrinae</name>
    <dbReference type="NCBI Taxonomy" id="2830666"/>
    <lineage>
        <taxon>Bacteria</taxon>
        <taxon>Bacillati</taxon>
        <taxon>Actinomycetota</taxon>
        <taxon>Actinomycetes</taxon>
        <taxon>Micrococcales</taxon>
        <taxon>Microbacteriaceae</taxon>
        <taxon>Microbacterium</taxon>
    </lineage>
</organism>
<dbReference type="Proteomes" id="UP001139354">
    <property type="component" value="Unassembled WGS sequence"/>
</dbReference>
<comment type="caution">
    <text evidence="1">The sequence shown here is derived from an EMBL/GenBank/DDBJ whole genome shotgun (WGS) entry which is preliminary data.</text>
</comment>
<evidence type="ECO:0000313" key="1">
    <source>
        <dbReference type="EMBL" id="MCC2033101.1"/>
    </source>
</evidence>
<gene>
    <name evidence="1" type="ORF">KEC57_13005</name>
</gene>
<proteinExistence type="predicted"/>
<sequence>MTLILLTDQPLPDQTPTTVADLTDTELTKLGDTYREHRYHYAAVTAYLLVEGDRMLPEAREFAAESVRLAASWDVLHTERHARHSIPQIIAEVREVMNR</sequence>
<evidence type="ECO:0000313" key="2">
    <source>
        <dbReference type="Proteomes" id="UP001139354"/>
    </source>
</evidence>
<accession>A0A9X1S2W0</accession>
<reference evidence="1" key="1">
    <citation type="submission" date="2021-04" db="EMBL/GenBank/DDBJ databases">
        <title>Microbacterium tenobrionis sp. nov. and Microbacterium allomyrinae sp. nov., isolated from larvae of Tenobrio molitor and Allomyrina dichotoma, respectively.</title>
        <authorList>
            <person name="Lee S.D."/>
        </authorList>
    </citation>
    <scope>NUCLEOTIDE SEQUENCE</scope>
    <source>
        <strain evidence="1">BWT-G7</strain>
    </source>
</reference>
<dbReference type="AlphaFoldDB" id="A0A9X1S2W0"/>
<protein>
    <submittedName>
        <fullName evidence="1">Uncharacterized protein</fullName>
    </submittedName>
</protein>
<name>A0A9X1S2W0_9MICO</name>
<dbReference type="RefSeq" id="WP_229385069.1">
    <property type="nucleotide sequence ID" value="NZ_JAGTTN010000004.1"/>
</dbReference>
<dbReference type="EMBL" id="JAGTTN010000004">
    <property type="protein sequence ID" value="MCC2033101.1"/>
    <property type="molecule type" value="Genomic_DNA"/>
</dbReference>
<keyword evidence="2" id="KW-1185">Reference proteome</keyword>